<evidence type="ECO:0000313" key="5">
    <source>
        <dbReference type="EMBL" id="MCS6523137.1"/>
    </source>
</evidence>
<accession>A0ABT2HIM0</accession>
<protein>
    <submittedName>
        <fullName evidence="5">GntR family transcriptional regulator</fullName>
    </submittedName>
</protein>
<comment type="caution">
    <text evidence="5">The sequence shown here is derived from an EMBL/GenBank/DDBJ whole genome shotgun (WGS) entry which is preliminary data.</text>
</comment>
<dbReference type="RefSeq" id="WP_141860138.1">
    <property type="nucleotide sequence ID" value="NZ_BMNV01000007.1"/>
</dbReference>
<evidence type="ECO:0000256" key="1">
    <source>
        <dbReference type="ARBA" id="ARBA00023015"/>
    </source>
</evidence>
<dbReference type="SUPFAM" id="SSF46785">
    <property type="entry name" value="Winged helix' DNA-binding domain"/>
    <property type="match status" value="1"/>
</dbReference>
<keyword evidence="6" id="KW-1185">Reference proteome</keyword>
<dbReference type="Pfam" id="PF00392">
    <property type="entry name" value="GntR"/>
    <property type="match status" value="1"/>
</dbReference>
<dbReference type="InterPro" id="IPR000524">
    <property type="entry name" value="Tscrpt_reg_HTH_GntR"/>
</dbReference>
<keyword evidence="2" id="KW-0238">DNA-binding</keyword>
<dbReference type="Gene3D" id="1.10.10.10">
    <property type="entry name" value="Winged helix-like DNA-binding domain superfamily/Winged helix DNA-binding domain"/>
    <property type="match status" value="1"/>
</dbReference>
<dbReference type="EMBL" id="JANVAD010000005">
    <property type="protein sequence ID" value="MCS6523137.1"/>
    <property type="molecule type" value="Genomic_DNA"/>
</dbReference>
<sequence>MTGTTTDDATTDAAPVSQTSQLYDNLREAILTLDIAPGERISERGLESRFHASRTPVRAALSRLEREGLILHEGRSWTVTPIDLDEIASLAELRGVLEPAAARLAVGRASVEQLDEVRAHLDDLRGAPDREAGIRMGSTFHLDLAALGGNRFITDTVADALTRLERTRWIEVRTAEARDAAWAEHSAILDAVRDGDADRAADLLAAHVAGTNDRLLSWIAQERRRLRGAGVTIVGSAAVLDETEYQHADVQADAS</sequence>
<keyword evidence="1" id="KW-0805">Transcription regulation</keyword>
<dbReference type="PROSITE" id="PS50949">
    <property type="entry name" value="HTH_GNTR"/>
    <property type="match status" value="1"/>
</dbReference>
<dbReference type="InterPro" id="IPR008920">
    <property type="entry name" value="TF_FadR/GntR_C"/>
</dbReference>
<evidence type="ECO:0000259" key="4">
    <source>
        <dbReference type="PROSITE" id="PS50949"/>
    </source>
</evidence>
<dbReference type="InterPro" id="IPR011711">
    <property type="entry name" value="GntR_C"/>
</dbReference>
<dbReference type="PANTHER" id="PTHR43537:SF45">
    <property type="entry name" value="GNTR FAMILY REGULATORY PROTEIN"/>
    <property type="match status" value="1"/>
</dbReference>
<evidence type="ECO:0000256" key="2">
    <source>
        <dbReference type="ARBA" id="ARBA00023125"/>
    </source>
</evidence>
<dbReference type="SUPFAM" id="SSF48008">
    <property type="entry name" value="GntR ligand-binding domain-like"/>
    <property type="match status" value="1"/>
</dbReference>
<dbReference type="SMART" id="SM00895">
    <property type="entry name" value="FCD"/>
    <property type="match status" value="1"/>
</dbReference>
<reference evidence="5 6" key="1">
    <citation type="submission" date="2022-08" db="EMBL/GenBank/DDBJ databases">
        <title>Taxonomy of Curtobacterium flaccumfaciens.</title>
        <authorList>
            <person name="Osdaghi E."/>
            <person name="Taghavi S.M."/>
            <person name="Hamidizade M."/>
            <person name="Abachi H."/>
            <person name="Fazliarab A."/>
            <person name="Baeyen S."/>
            <person name="Portier P."/>
            <person name="Van Vaerenbergh J."/>
            <person name="Jacques M.-A."/>
        </authorList>
    </citation>
    <scope>NUCLEOTIDE SEQUENCE [LARGE SCALE GENOMIC DNA]</scope>
    <source>
        <strain evidence="5 6">LMG8786T</strain>
    </source>
</reference>
<name>A0ABT2HIM0_9MICO</name>
<proteinExistence type="predicted"/>
<dbReference type="Gene3D" id="1.20.120.530">
    <property type="entry name" value="GntR ligand-binding domain-like"/>
    <property type="match status" value="1"/>
</dbReference>
<gene>
    <name evidence="5" type="ORF">NYQ28_11225</name>
</gene>
<dbReference type="InterPro" id="IPR036390">
    <property type="entry name" value="WH_DNA-bd_sf"/>
</dbReference>
<dbReference type="Proteomes" id="UP001652264">
    <property type="component" value="Unassembled WGS sequence"/>
</dbReference>
<organism evidence="5 6">
    <name type="scientific">Curtobacterium citreum</name>
    <dbReference type="NCBI Taxonomy" id="2036"/>
    <lineage>
        <taxon>Bacteria</taxon>
        <taxon>Bacillati</taxon>
        <taxon>Actinomycetota</taxon>
        <taxon>Actinomycetes</taxon>
        <taxon>Micrococcales</taxon>
        <taxon>Microbacteriaceae</taxon>
        <taxon>Curtobacterium</taxon>
    </lineage>
</organism>
<evidence type="ECO:0000256" key="3">
    <source>
        <dbReference type="ARBA" id="ARBA00023163"/>
    </source>
</evidence>
<dbReference type="SMART" id="SM00345">
    <property type="entry name" value="HTH_GNTR"/>
    <property type="match status" value="1"/>
</dbReference>
<evidence type="ECO:0000313" key="6">
    <source>
        <dbReference type="Proteomes" id="UP001652264"/>
    </source>
</evidence>
<feature type="domain" description="HTH gntR-type" evidence="4">
    <location>
        <begin position="16"/>
        <end position="82"/>
    </location>
</feature>
<keyword evidence="3" id="KW-0804">Transcription</keyword>
<dbReference type="PANTHER" id="PTHR43537">
    <property type="entry name" value="TRANSCRIPTIONAL REGULATOR, GNTR FAMILY"/>
    <property type="match status" value="1"/>
</dbReference>
<dbReference type="GeneID" id="95322904"/>
<dbReference type="PRINTS" id="PR00035">
    <property type="entry name" value="HTHGNTR"/>
</dbReference>
<dbReference type="InterPro" id="IPR036388">
    <property type="entry name" value="WH-like_DNA-bd_sf"/>
</dbReference>
<dbReference type="Pfam" id="PF07729">
    <property type="entry name" value="FCD"/>
    <property type="match status" value="1"/>
</dbReference>